<name>A0ABM9Y187_YERBE</name>
<reference evidence="1" key="1">
    <citation type="submission" date="2008-12" db="EMBL/GenBank/DDBJ databases">
        <title>Annotation of the Yersinia bercovieri ATCC 43970 genome.</title>
        <authorList>
            <person name="Read T.D."/>
            <person name="Akmal A."/>
            <person name="Bishop-Lilly K."/>
            <person name="Chen P.E."/>
            <person name="Cook C."/>
            <person name="Kiley M.P."/>
            <person name="Lentz S."/>
            <person name="Mateczun A."/>
            <person name="Nagarajan N."/>
            <person name="Nolan N."/>
            <person name="Osborne B.I."/>
            <person name="Pop M."/>
            <person name="Sozhamannan S."/>
            <person name="Stewart A.C."/>
            <person name="Sulakvelidze A."/>
            <person name="Thomason B."/>
            <person name="Willner K."/>
            <person name="Zwick M.E."/>
        </authorList>
    </citation>
    <scope>NUCLEOTIDE SEQUENCE [LARGE SCALE GENOMIC DNA]</scope>
    <source>
        <strain evidence="1">ATCC 43970</strain>
    </source>
</reference>
<gene>
    <name evidence="1" type="ORF">yberc0001_13700</name>
</gene>
<dbReference type="Proteomes" id="UP000010319">
    <property type="component" value="Unassembled WGS sequence"/>
</dbReference>
<organism evidence="1 2">
    <name type="scientific">Yersinia bercovieri ATCC 43970</name>
    <dbReference type="NCBI Taxonomy" id="349968"/>
    <lineage>
        <taxon>Bacteria</taxon>
        <taxon>Pseudomonadati</taxon>
        <taxon>Pseudomonadota</taxon>
        <taxon>Gammaproteobacteria</taxon>
        <taxon>Enterobacterales</taxon>
        <taxon>Yersiniaceae</taxon>
        <taxon>Yersinia</taxon>
    </lineage>
</organism>
<protein>
    <submittedName>
        <fullName evidence="1">Uncharacterized protein</fullName>
    </submittedName>
</protein>
<evidence type="ECO:0000313" key="2">
    <source>
        <dbReference type="Proteomes" id="UP000010319"/>
    </source>
</evidence>
<dbReference type="EMBL" id="AALC02000011">
    <property type="protein sequence ID" value="EEQ07456.1"/>
    <property type="molecule type" value="Genomic_DNA"/>
</dbReference>
<proteinExistence type="predicted"/>
<accession>A0ABM9Y187</accession>
<evidence type="ECO:0000313" key="1">
    <source>
        <dbReference type="EMBL" id="EEQ07456.1"/>
    </source>
</evidence>
<sequence>MMQIPPVFLSVEGQFRRLAYAIWIMGLTVVTFDTDKPAMFS</sequence>
<keyword evidence="2" id="KW-1185">Reference proteome</keyword>
<comment type="caution">
    <text evidence="1">The sequence shown here is derived from an EMBL/GenBank/DDBJ whole genome shotgun (WGS) entry which is preliminary data.</text>
</comment>